<proteinExistence type="predicted"/>
<dbReference type="AlphaFoldDB" id="K9GQC5"/>
<dbReference type="InterPro" id="IPR010985">
    <property type="entry name" value="Ribbon_hlx_hlx"/>
</dbReference>
<accession>K9GQC5</accession>
<dbReference type="SUPFAM" id="SSF47598">
    <property type="entry name" value="Ribbon-helix-helix"/>
    <property type="match status" value="1"/>
</dbReference>
<dbReference type="RefSeq" id="WP_009542275.1">
    <property type="nucleotide sequence ID" value="NZ_ANHY01000020.1"/>
</dbReference>
<reference evidence="1 2" key="1">
    <citation type="journal article" date="2013" name="Genome Announc.">
        <title>Draft Genome Sequence of an Alphaproteobacterium, Caenispirillum salinarum AK4(T), Isolated from a Solar Saltern.</title>
        <authorList>
            <person name="Khatri I."/>
            <person name="Singh A."/>
            <person name="Korpole S."/>
            <person name="Pinnaka A.K."/>
            <person name="Subramanian S."/>
        </authorList>
    </citation>
    <scope>NUCLEOTIDE SEQUENCE [LARGE SCALE GENOMIC DNA]</scope>
    <source>
        <strain evidence="1 2">AK4</strain>
    </source>
</reference>
<comment type="caution">
    <text evidence="1">The sequence shown here is derived from an EMBL/GenBank/DDBJ whole genome shotgun (WGS) entry which is preliminary data.</text>
</comment>
<evidence type="ECO:0000313" key="1">
    <source>
        <dbReference type="EMBL" id="EKV27377.1"/>
    </source>
</evidence>
<dbReference type="GO" id="GO:0006355">
    <property type="term" value="P:regulation of DNA-templated transcription"/>
    <property type="evidence" value="ECO:0007669"/>
    <property type="project" value="InterPro"/>
</dbReference>
<dbReference type="EMBL" id="ANHY01000020">
    <property type="protein sequence ID" value="EKV27377.1"/>
    <property type="molecule type" value="Genomic_DNA"/>
</dbReference>
<gene>
    <name evidence="1" type="ORF">C882_1879</name>
</gene>
<sequence>MTEKHPLNVRIDAELYWRVKGAALRRRMTLTGLVALALEEYLWREHLRDLPKKQRKEEKRRRKRDQGG</sequence>
<protein>
    <submittedName>
        <fullName evidence="1">Uncharacterized protein</fullName>
    </submittedName>
</protein>
<evidence type="ECO:0000313" key="2">
    <source>
        <dbReference type="Proteomes" id="UP000009881"/>
    </source>
</evidence>
<name>K9GQC5_9PROT</name>
<dbReference type="Proteomes" id="UP000009881">
    <property type="component" value="Unassembled WGS sequence"/>
</dbReference>
<organism evidence="1 2">
    <name type="scientific">Caenispirillum salinarum AK4</name>
    <dbReference type="NCBI Taxonomy" id="1238182"/>
    <lineage>
        <taxon>Bacteria</taxon>
        <taxon>Pseudomonadati</taxon>
        <taxon>Pseudomonadota</taxon>
        <taxon>Alphaproteobacteria</taxon>
        <taxon>Rhodospirillales</taxon>
        <taxon>Novispirillaceae</taxon>
        <taxon>Caenispirillum</taxon>
    </lineage>
</organism>
<keyword evidence="2" id="KW-1185">Reference proteome</keyword>